<dbReference type="PANTHER" id="PTHR21240:SF28">
    <property type="entry name" value="ISO-OROTATE DECARBOXYLASE (EUROFUNG)"/>
    <property type="match status" value="1"/>
</dbReference>
<reference evidence="4 5" key="1">
    <citation type="submission" date="2019-03" db="EMBL/GenBank/DDBJ databases">
        <title>Genomic Encyclopedia of Archaeal and Bacterial Type Strains, Phase II (KMG-II): from individual species to whole genera.</title>
        <authorList>
            <person name="Goeker M."/>
        </authorList>
    </citation>
    <scope>NUCLEOTIDE SEQUENCE [LARGE SCALE GENOMIC DNA]</scope>
    <source>
        <strain evidence="4 5">DSM 45499</strain>
    </source>
</reference>
<dbReference type="AlphaFoldDB" id="A0A4R7VK52"/>
<dbReference type="EMBL" id="SOCP01000007">
    <property type="protein sequence ID" value="TDV49843.1"/>
    <property type="molecule type" value="Genomic_DNA"/>
</dbReference>
<evidence type="ECO:0000256" key="2">
    <source>
        <dbReference type="SAM" id="MobiDB-lite"/>
    </source>
</evidence>
<dbReference type="GO" id="GO:0016831">
    <property type="term" value="F:carboxy-lyase activity"/>
    <property type="evidence" value="ECO:0007669"/>
    <property type="project" value="InterPro"/>
</dbReference>
<dbReference type="Pfam" id="PF04909">
    <property type="entry name" value="Amidohydro_2"/>
    <property type="match status" value="1"/>
</dbReference>
<protein>
    <submittedName>
        <fullName evidence="4">Putative TIM-barrel fold metal-dependent hydrolase</fullName>
    </submittedName>
</protein>
<dbReference type="Gene3D" id="3.20.20.140">
    <property type="entry name" value="Metal-dependent hydrolases"/>
    <property type="match status" value="1"/>
</dbReference>
<evidence type="ECO:0000313" key="5">
    <source>
        <dbReference type="Proteomes" id="UP000294927"/>
    </source>
</evidence>
<dbReference type="GO" id="GO:0016787">
    <property type="term" value="F:hydrolase activity"/>
    <property type="evidence" value="ECO:0007669"/>
    <property type="project" value="UniProtKB-KW"/>
</dbReference>
<feature type="region of interest" description="Disordered" evidence="2">
    <location>
        <begin position="392"/>
        <end position="433"/>
    </location>
</feature>
<dbReference type="SUPFAM" id="SSF51556">
    <property type="entry name" value="Metallo-dependent hydrolases"/>
    <property type="match status" value="1"/>
</dbReference>
<dbReference type="RefSeq" id="WP_133904537.1">
    <property type="nucleotide sequence ID" value="NZ_SOCP01000007.1"/>
</dbReference>
<dbReference type="InterPro" id="IPR006680">
    <property type="entry name" value="Amidohydro-rel"/>
</dbReference>
<keyword evidence="1" id="KW-0456">Lyase</keyword>
<organism evidence="4 5">
    <name type="scientific">Actinophytocola oryzae</name>
    <dbReference type="NCBI Taxonomy" id="502181"/>
    <lineage>
        <taxon>Bacteria</taxon>
        <taxon>Bacillati</taxon>
        <taxon>Actinomycetota</taxon>
        <taxon>Actinomycetes</taxon>
        <taxon>Pseudonocardiales</taxon>
        <taxon>Pseudonocardiaceae</taxon>
    </lineage>
</organism>
<keyword evidence="5" id="KW-1185">Reference proteome</keyword>
<keyword evidence="4" id="KW-0378">Hydrolase</keyword>
<dbReference type="GO" id="GO:0019748">
    <property type="term" value="P:secondary metabolic process"/>
    <property type="evidence" value="ECO:0007669"/>
    <property type="project" value="TreeGrafter"/>
</dbReference>
<gene>
    <name evidence="4" type="ORF">CLV71_107191</name>
</gene>
<dbReference type="Proteomes" id="UP000294927">
    <property type="component" value="Unassembled WGS sequence"/>
</dbReference>
<evidence type="ECO:0000313" key="4">
    <source>
        <dbReference type="EMBL" id="TDV49843.1"/>
    </source>
</evidence>
<evidence type="ECO:0000259" key="3">
    <source>
        <dbReference type="Pfam" id="PF04909"/>
    </source>
</evidence>
<sequence>MHRDDMILISVDDHIIEPPDMFVNHLPKKYRDDAPQLVHRDDGTDVWTFRDRVIPNAALNAVAGRPKEEYGMEPQGLDEIRPGCYDVNERVKDMDAGGILASMCFPSFPGFAARLFATEDSDFSLALVQAYNDWHIDEWCGAHPGRFIPMALPAIWDAELCAAEVRRVAAKGCHSLTFTENPAALGYPSFHSEYWNPLWKALCDTDTVMSVHIGSSGRLSIPAVDSPPDVMITLQPMNIVQAAADLLWSRPVKDHPDLKIALSEGGTGWIPYFLERVDRTFEMHATWTLQDFGGKLPSEVFRDHFLTCFISDPLGVRLRHDIGIDNICWEADYPHSDSMWPGAPEELHEVIERYEVPDSDTDKMTHENAMRWYSFDPFGHLPREQATVGALRRRSAGHDVSIQPRSHQVLTPSEKLEGYRQRARAATAAGMTS</sequence>
<proteinExistence type="predicted"/>
<dbReference type="OrthoDB" id="8673349at2"/>
<comment type="caution">
    <text evidence="4">The sequence shown here is derived from an EMBL/GenBank/DDBJ whole genome shotgun (WGS) entry which is preliminary data.</text>
</comment>
<dbReference type="InterPro" id="IPR032466">
    <property type="entry name" value="Metal_Hydrolase"/>
</dbReference>
<dbReference type="GO" id="GO:0005737">
    <property type="term" value="C:cytoplasm"/>
    <property type="evidence" value="ECO:0007669"/>
    <property type="project" value="TreeGrafter"/>
</dbReference>
<name>A0A4R7VK52_9PSEU</name>
<dbReference type="InterPro" id="IPR032465">
    <property type="entry name" value="ACMSD"/>
</dbReference>
<evidence type="ECO:0000256" key="1">
    <source>
        <dbReference type="ARBA" id="ARBA00023239"/>
    </source>
</evidence>
<accession>A0A4R7VK52</accession>
<dbReference type="PANTHER" id="PTHR21240">
    <property type="entry name" value="2-AMINO-3-CARBOXYLMUCONATE-6-SEMIALDEHYDE DECARBOXYLASE"/>
    <property type="match status" value="1"/>
</dbReference>
<feature type="domain" description="Amidohydrolase-related" evidence="3">
    <location>
        <begin position="86"/>
        <end position="375"/>
    </location>
</feature>